<sequence>MESPATFDFESSDDVDTEQQQQENVHENHHRGNDASMSLASSKEEWGKEEEEEVGGGNYSENEFKDDGSDNNDGEFADAVQSAVTPSPNTDRDVVSPPTAKASDDDNNTQSSAENLADRAARRAAWPMTGIAEPGPNDCLFGRGGGTNHHPGNKLYRKIVEDAKDRYLASKRLDKPLVAMDIINGWRALDPPGRFLKLNDSTKLWDDVGDKKAREKTSQALREKTPVKQREGEERGDRYARFEPGLASPVSRHIKRSTLAREHSLGGEEIVSANELSLEGFSWDDSNEQQGVDAVVVVGQQHGRDHRYPPQYSGGHRDHYGGEYPTQPHYSYSKQHSLSNNPLSDATVSQPAPPVFGDPSQYYGHHYPPPPGPGYGLPPPGRQNASYPPPPPPPHPSLQNHQYNYSQHLPPTQHQLRSQEHGPQRNSHPVEGGYPSYGYPPPLSPSACDDGGFPPPPPPPHYHGYSPHHGWPTPPNKPTQPSAQFSYHSVGSTPSAFGRYDSSERSNYDNNAVSMGQYGRGTRPAATKAILREDPASAGSSQDYSKLAELIRDSSDSTTATPIDRSTSLVETGTVTGDENNIRRTMSMPQNDSSRGIVAPETAKQEFEMKPPAENNGYKSSLIHKLSGAGMSRNNTVAPLDGILRNSNPDYCRPNPVKRDTSNRPVEPSMKRVVLSRDQSEVARRLKEEQWCGLNDEGARMSSKLSKAEMLDRQMSVEMNMLGLEDRVTTEGFLSSFLDSSSDLGASSPIFETSPSMDSSHPKPMVRKDRVTTIDEIALDIANGKPPEEWDDTLDLVGLTENEIAEKWLKGET</sequence>
<organism evidence="3 4">
    <name type="scientific">Cyclostephanos tholiformis</name>
    <dbReference type="NCBI Taxonomy" id="382380"/>
    <lineage>
        <taxon>Eukaryota</taxon>
        <taxon>Sar</taxon>
        <taxon>Stramenopiles</taxon>
        <taxon>Ochrophyta</taxon>
        <taxon>Bacillariophyta</taxon>
        <taxon>Coscinodiscophyceae</taxon>
        <taxon>Thalassiosirophycidae</taxon>
        <taxon>Stephanodiscales</taxon>
        <taxon>Stephanodiscaceae</taxon>
        <taxon>Cyclostephanos</taxon>
    </lineage>
</organism>
<name>A0ABD3RS58_9STRA</name>
<feature type="domain" description="DUF6824" evidence="2">
    <location>
        <begin position="138"/>
        <end position="223"/>
    </location>
</feature>
<dbReference type="Proteomes" id="UP001530377">
    <property type="component" value="Unassembled WGS sequence"/>
</dbReference>
<evidence type="ECO:0000259" key="2">
    <source>
        <dbReference type="Pfam" id="PF20710"/>
    </source>
</evidence>
<comment type="caution">
    <text evidence="3">The sequence shown here is derived from an EMBL/GenBank/DDBJ whole genome shotgun (WGS) entry which is preliminary data.</text>
</comment>
<feature type="region of interest" description="Disordered" evidence="1">
    <location>
        <begin position="302"/>
        <end position="595"/>
    </location>
</feature>
<reference evidence="3 4" key="1">
    <citation type="submission" date="2024-10" db="EMBL/GenBank/DDBJ databases">
        <title>Updated reference genomes for cyclostephanoid diatoms.</title>
        <authorList>
            <person name="Roberts W.R."/>
            <person name="Alverson A.J."/>
        </authorList>
    </citation>
    <scope>NUCLEOTIDE SEQUENCE [LARGE SCALE GENOMIC DNA]</scope>
    <source>
        <strain evidence="3 4">AJA228-03</strain>
    </source>
</reference>
<accession>A0ABD3RS58</accession>
<feature type="compositionally biased region" description="Polar residues" evidence="1">
    <location>
        <begin position="479"/>
        <end position="495"/>
    </location>
</feature>
<feature type="compositionally biased region" description="Polar residues" evidence="1">
    <location>
        <begin position="556"/>
        <end position="594"/>
    </location>
</feature>
<feature type="compositionally biased region" description="Low complexity" evidence="1">
    <location>
        <begin position="462"/>
        <end position="471"/>
    </location>
</feature>
<dbReference type="PANTHER" id="PTHR45691">
    <property type="entry name" value="PROTEIN DIAPHANOUS"/>
    <property type="match status" value="1"/>
</dbReference>
<feature type="compositionally biased region" description="Basic and acidic residues" evidence="1">
    <location>
        <begin position="209"/>
        <end position="241"/>
    </location>
</feature>
<evidence type="ECO:0000313" key="4">
    <source>
        <dbReference type="Proteomes" id="UP001530377"/>
    </source>
</evidence>
<feature type="compositionally biased region" description="Basic and acidic residues" evidence="1">
    <location>
        <begin position="24"/>
        <end position="33"/>
    </location>
</feature>
<feature type="compositionally biased region" description="Polar residues" evidence="1">
    <location>
        <begin position="328"/>
        <end position="350"/>
    </location>
</feature>
<feature type="region of interest" description="Disordered" evidence="1">
    <location>
        <begin position="647"/>
        <end position="668"/>
    </location>
</feature>
<keyword evidence="4" id="KW-1185">Reference proteome</keyword>
<dbReference type="InterPro" id="IPR049227">
    <property type="entry name" value="DUF6824"/>
</dbReference>
<dbReference type="PANTHER" id="PTHR45691:SF6">
    <property type="entry name" value="PROTEIN DIAPHANOUS"/>
    <property type="match status" value="1"/>
</dbReference>
<gene>
    <name evidence="3" type="ORF">ACHAXA_004878</name>
</gene>
<feature type="region of interest" description="Disordered" evidence="1">
    <location>
        <begin position="209"/>
        <end position="245"/>
    </location>
</feature>
<protein>
    <recommendedName>
        <fullName evidence="2">DUF6824 domain-containing protein</fullName>
    </recommendedName>
</protein>
<dbReference type="InterPro" id="IPR051412">
    <property type="entry name" value="Formin_Homology_Diaphanous_sf"/>
</dbReference>
<dbReference type="Pfam" id="PF20710">
    <property type="entry name" value="DUF6824"/>
    <property type="match status" value="1"/>
</dbReference>
<evidence type="ECO:0000256" key="1">
    <source>
        <dbReference type="SAM" id="MobiDB-lite"/>
    </source>
</evidence>
<feature type="compositionally biased region" description="Pro residues" evidence="1">
    <location>
        <begin position="367"/>
        <end position="396"/>
    </location>
</feature>
<feature type="region of interest" description="Disordered" evidence="1">
    <location>
        <begin position="1"/>
        <end position="153"/>
    </location>
</feature>
<feature type="compositionally biased region" description="Polar residues" evidence="1">
    <location>
        <begin position="397"/>
        <end position="416"/>
    </location>
</feature>
<proteinExistence type="predicted"/>
<dbReference type="AlphaFoldDB" id="A0ABD3RS58"/>
<evidence type="ECO:0000313" key="3">
    <source>
        <dbReference type="EMBL" id="KAL3815698.1"/>
    </source>
</evidence>
<dbReference type="EMBL" id="JALLPB020000186">
    <property type="protein sequence ID" value="KAL3815698.1"/>
    <property type="molecule type" value="Genomic_DNA"/>
</dbReference>